<proteinExistence type="predicted"/>
<dbReference type="RefSeq" id="WP_068377462.1">
    <property type="nucleotide sequence ID" value="NZ_LSNE01000006.1"/>
</dbReference>
<evidence type="ECO:0000313" key="1">
    <source>
        <dbReference type="EMBL" id="KXI28502.1"/>
    </source>
</evidence>
<sequence>MSILIKQLILPKNKYLVFTSAGVNSNLAHWLKGYRNFDLWISYYGDEDNKFKNEAEYYIAKKGGKFPNFHYCYNQWNDIISQYDAIMIMDDDLIFSGADISQLFQIQEKYNLWLLQPAFDRRGKISFSITETHAFSKLRYTNFIEVTCPLFQKEKLAEFMAIYDPILIGWGVDLWYSEILSKQDTQHNKIAIIDEISCINPRDKTKQNKMREIDKLQNTDMRQQIWKSIQTRNNLDLQFKDQKQ</sequence>
<dbReference type="Proteomes" id="UP000070299">
    <property type="component" value="Unassembled WGS sequence"/>
</dbReference>
<organism evidence="1 2">
    <name type="scientific">Paraglaciecola hydrolytica</name>
    <dbReference type="NCBI Taxonomy" id="1799789"/>
    <lineage>
        <taxon>Bacteria</taxon>
        <taxon>Pseudomonadati</taxon>
        <taxon>Pseudomonadota</taxon>
        <taxon>Gammaproteobacteria</taxon>
        <taxon>Alteromonadales</taxon>
        <taxon>Alteromonadaceae</taxon>
        <taxon>Paraglaciecola</taxon>
    </lineage>
</organism>
<dbReference type="InterPro" id="IPR007877">
    <property type="entry name" value="DUF707"/>
</dbReference>
<dbReference type="SUPFAM" id="SSF53448">
    <property type="entry name" value="Nucleotide-diphospho-sugar transferases"/>
    <property type="match status" value="1"/>
</dbReference>
<evidence type="ECO:0000313" key="2">
    <source>
        <dbReference type="Proteomes" id="UP000070299"/>
    </source>
</evidence>
<reference evidence="2" key="1">
    <citation type="submission" date="2016-02" db="EMBL/GenBank/DDBJ databases">
        <authorList>
            <person name="Schultz-Johansen M."/>
            <person name="Glaring M.A."/>
            <person name="Bech P.K."/>
            <person name="Stougaard P."/>
        </authorList>
    </citation>
    <scope>NUCLEOTIDE SEQUENCE [LARGE SCALE GENOMIC DNA]</scope>
    <source>
        <strain evidence="2">S66</strain>
    </source>
</reference>
<feature type="non-terminal residue" evidence="1">
    <location>
        <position position="244"/>
    </location>
</feature>
<accession>A0A135ZZW1</accession>
<dbReference type="EMBL" id="LSNE01000006">
    <property type="protein sequence ID" value="KXI28502.1"/>
    <property type="molecule type" value="Genomic_DNA"/>
</dbReference>
<comment type="caution">
    <text evidence="1">The sequence shown here is derived from an EMBL/GenBank/DDBJ whole genome shotgun (WGS) entry which is preliminary data.</text>
</comment>
<gene>
    <name evidence="1" type="ORF">AX660_15540</name>
</gene>
<dbReference type="Pfam" id="PF05212">
    <property type="entry name" value="DUF707"/>
    <property type="match status" value="1"/>
</dbReference>
<keyword evidence="2" id="KW-1185">Reference proteome</keyword>
<dbReference type="InterPro" id="IPR029044">
    <property type="entry name" value="Nucleotide-diphossugar_trans"/>
</dbReference>
<dbReference type="AlphaFoldDB" id="A0A135ZZW1"/>
<evidence type="ECO:0008006" key="3">
    <source>
        <dbReference type="Google" id="ProtNLM"/>
    </source>
</evidence>
<protein>
    <recommendedName>
        <fullName evidence="3">Glycosyl transferase</fullName>
    </recommendedName>
</protein>
<name>A0A135ZZW1_9ALTE</name>
<dbReference type="STRING" id="1799789.AX660_15540"/>